<comment type="caution">
    <text evidence="1">The sequence shown here is derived from an EMBL/GenBank/DDBJ whole genome shotgun (WGS) entry which is preliminary data.</text>
</comment>
<sequence>MEWGITMAGIDKRIAVLVSWSRTGDRKKRTRPARDAFLARFEREVDPEGVLPAEERRERAELAKRAYMLRLAKRSAQARKKG</sequence>
<proteinExistence type="predicted"/>
<reference evidence="1 2" key="1">
    <citation type="submission" date="2023-11" db="EMBL/GenBank/DDBJ databases">
        <title>Actinomadura monticuli sp. nov., isolated from volcanic ash.</title>
        <authorList>
            <person name="Lee S.D."/>
            <person name="Yang H."/>
            <person name="Kim I.S."/>
        </authorList>
    </citation>
    <scope>NUCLEOTIDE SEQUENCE [LARGE SCALE GENOMIC DNA]</scope>
    <source>
        <strain evidence="1 2">DLS-62</strain>
    </source>
</reference>
<accession>A0ABV4Q6I4</accession>
<protein>
    <submittedName>
        <fullName evidence="1">Uncharacterized protein</fullName>
    </submittedName>
</protein>
<dbReference type="RefSeq" id="WP_371947340.1">
    <property type="nucleotide sequence ID" value="NZ_JAXCEI010000001.1"/>
</dbReference>
<name>A0ABV4Q6I4_9ACTN</name>
<gene>
    <name evidence="1" type="ORF">SM611_03660</name>
</gene>
<evidence type="ECO:0000313" key="2">
    <source>
        <dbReference type="Proteomes" id="UP001569963"/>
    </source>
</evidence>
<evidence type="ECO:0000313" key="1">
    <source>
        <dbReference type="EMBL" id="MFA1538015.1"/>
    </source>
</evidence>
<dbReference type="EMBL" id="JAXCEI010000001">
    <property type="protein sequence ID" value="MFA1538015.1"/>
    <property type="molecule type" value="Genomic_DNA"/>
</dbReference>
<organism evidence="1 2">
    <name type="scientific">Actinomadura monticuli</name>
    <dbReference type="NCBI Taxonomy" id="3097367"/>
    <lineage>
        <taxon>Bacteria</taxon>
        <taxon>Bacillati</taxon>
        <taxon>Actinomycetota</taxon>
        <taxon>Actinomycetes</taxon>
        <taxon>Streptosporangiales</taxon>
        <taxon>Thermomonosporaceae</taxon>
        <taxon>Actinomadura</taxon>
    </lineage>
</organism>
<dbReference type="Proteomes" id="UP001569963">
    <property type="component" value="Unassembled WGS sequence"/>
</dbReference>
<keyword evidence="2" id="KW-1185">Reference proteome</keyword>